<dbReference type="RefSeq" id="WP_407933601.1">
    <property type="nucleotide sequence ID" value="NZ_JAULSJ010000069.1"/>
</dbReference>
<sequence length="67" mass="7547">MTKLSKKVIGVDVGSKFLTVSLNDLNNCDQVYNIENNQRSILSFLDKISLENYCLVIESTGNYSSRI</sequence>
<dbReference type="EMBL" id="JAULSJ010000069">
    <property type="protein sequence ID" value="MDO3427331.1"/>
    <property type="molecule type" value="Genomic_DNA"/>
</dbReference>
<evidence type="ECO:0000313" key="2">
    <source>
        <dbReference type="Proteomes" id="UP001168128"/>
    </source>
</evidence>
<proteinExistence type="predicted"/>
<organism evidence="1 2">
    <name type="scientific">Chryseobacterium urinae</name>
    <dbReference type="NCBI Taxonomy" id="3058400"/>
    <lineage>
        <taxon>Bacteria</taxon>
        <taxon>Pseudomonadati</taxon>
        <taxon>Bacteroidota</taxon>
        <taxon>Flavobacteriia</taxon>
        <taxon>Flavobacteriales</taxon>
        <taxon>Weeksellaceae</taxon>
        <taxon>Chryseobacterium group</taxon>
        <taxon>Chryseobacterium</taxon>
    </lineage>
</organism>
<feature type="non-terminal residue" evidence="1">
    <location>
        <position position="67"/>
    </location>
</feature>
<gene>
    <name evidence="1" type="ORF">QWT87_20865</name>
</gene>
<reference evidence="1" key="1">
    <citation type="submission" date="2023-07" db="EMBL/GenBank/DDBJ databases">
        <title>AMR profile of multidrug- resistance Chryseobacterium gambrini related strain.</title>
        <authorList>
            <person name="Kirdat K."/>
            <person name="Bhatt A."/>
            <person name="Kuyare S."/>
            <person name="Yadav A."/>
        </authorList>
    </citation>
    <scope>NUCLEOTIDE SEQUENCE</scope>
    <source>
        <strain evidence="1">APV-1</strain>
    </source>
</reference>
<accession>A0ABT8U8C4</accession>
<evidence type="ECO:0000313" key="1">
    <source>
        <dbReference type="EMBL" id="MDO3427331.1"/>
    </source>
</evidence>
<comment type="caution">
    <text evidence="1">The sequence shown here is derived from an EMBL/GenBank/DDBJ whole genome shotgun (WGS) entry which is preliminary data.</text>
</comment>
<protein>
    <submittedName>
        <fullName evidence="1">IS110 family transposase</fullName>
    </submittedName>
</protein>
<keyword evidence="2" id="KW-1185">Reference proteome</keyword>
<dbReference type="Proteomes" id="UP001168128">
    <property type="component" value="Unassembled WGS sequence"/>
</dbReference>
<name>A0ABT8U8C4_9FLAO</name>